<feature type="non-terminal residue" evidence="2">
    <location>
        <position position="74"/>
    </location>
</feature>
<evidence type="ECO:0000256" key="1">
    <source>
        <dbReference type="SAM" id="MobiDB-lite"/>
    </source>
</evidence>
<dbReference type="Proteomes" id="UP000037035">
    <property type="component" value="Unassembled WGS sequence"/>
</dbReference>
<comment type="caution">
    <text evidence="2">The sequence shown here is derived from an EMBL/GenBank/DDBJ whole genome shotgun (WGS) entry which is preliminary data.</text>
</comment>
<organism evidence="2 3">
    <name type="scientific">Puccinia sorghi</name>
    <dbReference type="NCBI Taxonomy" id="27349"/>
    <lineage>
        <taxon>Eukaryota</taxon>
        <taxon>Fungi</taxon>
        <taxon>Dikarya</taxon>
        <taxon>Basidiomycota</taxon>
        <taxon>Pucciniomycotina</taxon>
        <taxon>Pucciniomycetes</taxon>
        <taxon>Pucciniales</taxon>
        <taxon>Pucciniaceae</taxon>
        <taxon>Puccinia</taxon>
    </lineage>
</organism>
<proteinExistence type="predicted"/>
<gene>
    <name evidence="2" type="ORF">VP01_11366g1</name>
</gene>
<protein>
    <submittedName>
        <fullName evidence="2">Uncharacterized protein</fullName>
    </submittedName>
</protein>
<dbReference type="AlphaFoldDB" id="A0A0L6VS97"/>
<keyword evidence="3" id="KW-1185">Reference proteome</keyword>
<dbReference type="VEuPathDB" id="FungiDB:VP01_11366g1"/>
<feature type="region of interest" description="Disordered" evidence="1">
    <location>
        <begin position="52"/>
        <end position="74"/>
    </location>
</feature>
<evidence type="ECO:0000313" key="2">
    <source>
        <dbReference type="EMBL" id="KNZ63497.1"/>
    </source>
</evidence>
<reference evidence="2 3" key="1">
    <citation type="submission" date="2015-08" db="EMBL/GenBank/DDBJ databases">
        <title>Next Generation Sequencing and Analysis of the Genome of Puccinia sorghi L Schw, the Causal Agent of Maize Common Rust.</title>
        <authorList>
            <person name="Rochi L."/>
            <person name="Burguener G."/>
            <person name="Darino M."/>
            <person name="Turjanski A."/>
            <person name="Kreff E."/>
            <person name="Dieguez M.J."/>
            <person name="Sacco F."/>
        </authorList>
    </citation>
    <scope>NUCLEOTIDE SEQUENCE [LARGE SCALE GENOMIC DNA]</scope>
    <source>
        <strain evidence="2 3">RO10H11247</strain>
    </source>
</reference>
<dbReference type="EMBL" id="LAVV01001517">
    <property type="protein sequence ID" value="KNZ63497.1"/>
    <property type="molecule type" value="Genomic_DNA"/>
</dbReference>
<feature type="non-terminal residue" evidence="2">
    <location>
        <position position="1"/>
    </location>
</feature>
<sequence>SRQDHSHEINTRLESIEVNQLTSLTAPSYTSAIVKSTTAPKPPTKKEMTLACPGQTISHSKTGTHPLKELDYKR</sequence>
<accession>A0A0L6VS97</accession>
<name>A0A0L6VS97_9BASI</name>
<evidence type="ECO:0000313" key="3">
    <source>
        <dbReference type="Proteomes" id="UP000037035"/>
    </source>
</evidence>